<keyword evidence="2" id="KW-0808">Transferase</keyword>
<dbReference type="EMBL" id="AEMG01000009">
    <property type="protein sequence ID" value="EFW91869.1"/>
    <property type="molecule type" value="Genomic_DNA"/>
</dbReference>
<accession>E7QTE0</accession>
<dbReference type="EMBL" id="FRAN01000003">
    <property type="protein sequence ID" value="SHK81629.1"/>
    <property type="molecule type" value="Genomic_DNA"/>
</dbReference>
<dbReference type="OrthoDB" id="275256at2157"/>
<dbReference type="PATRIC" id="fig|797209.4.peg.2029"/>
<keyword evidence="2" id="KW-0418">Kinase</keyword>
<proteinExistence type="predicted"/>
<evidence type="ECO:0000313" key="1">
    <source>
        <dbReference type="EMBL" id="EFW91869.1"/>
    </source>
</evidence>
<sequence>MLHFCPRCRNADVEKPVLDSANGYATAECPECGERFRFQYFPLYTLEGAPGVGKSTTAGFLDGEISPSIYEGDLHIDLTNGNLSWEAICDLDFRICMTLHATGKQALFVGGVHPHDLTDSPETRYFSGIERCALVCDDADLEERLRERSMAQEGIDFMLDVNRWYRERGADRNIEVINTTTADPDTIAQRVRTWLEKNGNR</sequence>
<organism evidence="1 3">
    <name type="scientific">Haladaptatus paucihalophilus DX253</name>
    <dbReference type="NCBI Taxonomy" id="797209"/>
    <lineage>
        <taxon>Archaea</taxon>
        <taxon>Methanobacteriati</taxon>
        <taxon>Methanobacteriota</taxon>
        <taxon>Stenosarchaea group</taxon>
        <taxon>Halobacteria</taxon>
        <taxon>Halobacteriales</taxon>
        <taxon>Haladaptataceae</taxon>
        <taxon>Haladaptatus</taxon>
    </lineage>
</organism>
<dbReference type="InterPro" id="IPR027417">
    <property type="entry name" value="P-loop_NTPase"/>
</dbReference>
<dbReference type="Gene3D" id="3.40.50.300">
    <property type="entry name" value="P-loop containing nucleotide triphosphate hydrolases"/>
    <property type="match status" value="1"/>
</dbReference>
<keyword evidence="4" id="KW-1185">Reference proteome</keyword>
<gene>
    <name evidence="2" type="ORF">SAMN05444342_2271</name>
    <name evidence="1" type="ORF">ZOD2009_10340</name>
</gene>
<dbReference type="GO" id="GO:0016301">
    <property type="term" value="F:kinase activity"/>
    <property type="evidence" value="ECO:0007669"/>
    <property type="project" value="UniProtKB-KW"/>
</dbReference>
<dbReference type="eggNOG" id="ENOG502N662">
    <property type="taxonomic scope" value="Archaea"/>
</dbReference>
<protein>
    <submittedName>
        <fullName evidence="2">Broad-specificity NMP kinase</fullName>
    </submittedName>
</protein>
<reference evidence="1 3" key="1">
    <citation type="journal article" date="2014" name="ISME J.">
        <title>Trehalose/2-sulfotrehalose biosynthesis and glycine-betaine uptake are widely spread mechanisms for osmoadaptation in the Halobacteriales.</title>
        <authorList>
            <person name="Youssef N.H."/>
            <person name="Savage-Ashlock K.N."/>
            <person name="McCully A.L."/>
            <person name="Luedtke B."/>
            <person name="Shaw E.I."/>
            <person name="Hoff W.D."/>
            <person name="Elshahed M.S."/>
        </authorList>
    </citation>
    <scope>NUCLEOTIDE SEQUENCE [LARGE SCALE GENOMIC DNA]</scope>
    <source>
        <strain evidence="1 3">DX253</strain>
    </source>
</reference>
<name>E7QTE0_HALPU</name>
<dbReference type="Proteomes" id="UP000184203">
    <property type="component" value="Unassembled WGS sequence"/>
</dbReference>
<evidence type="ECO:0000313" key="4">
    <source>
        <dbReference type="Proteomes" id="UP000184203"/>
    </source>
</evidence>
<dbReference type="SUPFAM" id="SSF52540">
    <property type="entry name" value="P-loop containing nucleoside triphosphate hydrolases"/>
    <property type="match status" value="1"/>
</dbReference>
<evidence type="ECO:0000313" key="3">
    <source>
        <dbReference type="Proteomes" id="UP000003751"/>
    </source>
</evidence>
<evidence type="ECO:0000313" key="2">
    <source>
        <dbReference type="EMBL" id="SHK81629.1"/>
    </source>
</evidence>
<dbReference type="Proteomes" id="UP000003751">
    <property type="component" value="Unassembled WGS sequence"/>
</dbReference>
<reference evidence="4" key="2">
    <citation type="submission" date="2016-11" db="EMBL/GenBank/DDBJ databases">
        <authorList>
            <person name="Varghese N."/>
            <person name="Submissions S."/>
        </authorList>
    </citation>
    <scope>NUCLEOTIDE SEQUENCE [LARGE SCALE GENOMIC DNA]</scope>
    <source>
        <strain evidence="4">DX253</strain>
    </source>
</reference>
<dbReference type="AlphaFoldDB" id="E7QTE0"/>
<reference evidence="2" key="3">
    <citation type="submission" date="2016-11" db="EMBL/GenBank/DDBJ databases">
        <authorList>
            <person name="Jaros S."/>
            <person name="Januszkiewicz K."/>
            <person name="Wedrychowicz H."/>
        </authorList>
    </citation>
    <scope>NUCLEOTIDE SEQUENCE [LARGE SCALE GENOMIC DNA]</scope>
    <source>
        <strain evidence="2">DX253</strain>
    </source>
</reference>